<protein>
    <recommendedName>
        <fullName evidence="1">MACPF domain-containing protein</fullName>
    </recommendedName>
</protein>
<reference evidence="2" key="1">
    <citation type="submission" date="2023-10" db="EMBL/GenBank/DDBJ databases">
        <authorList>
            <person name="Domelevo Entfellner J.-B."/>
        </authorList>
    </citation>
    <scope>NUCLEOTIDE SEQUENCE</scope>
</reference>
<dbReference type="PANTHER" id="PTHR33199">
    <property type="entry name" value="MACPF DOMAIN-CONTAINING PROTEIN CAD1"/>
    <property type="match status" value="1"/>
</dbReference>
<dbReference type="GO" id="GO:0005886">
    <property type="term" value="C:plasma membrane"/>
    <property type="evidence" value="ECO:0007669"/>
    <property type="project" value="TreeGrafter"/>
</dbReference>
<dbReference type="GO" id="GO:0009626">
    <property type="term" value="P:plant-type hypersensitive response"/>
    <property type="evidence" value="ECO:0007669"/>
    <property type="project" value="TreeGrafter"/>
</dbReference>
<keyword evidence="3" id="KW-1185">Reference proteome</keyword>
<dbReference type="InterPro" id="IPR044663">
    <property type="entry name" value="CAD1/NSL1-like"/>
</dbReference>
<organism evidence="2 3">
    <name type="scientific">Sphenostylis stenocarpa</name>
    <dbReference type="NCBI Taxonomy" id="92480"/>
    <lineage>
        <taxon>Eukaryota</taxon>
        <taxon>Viridiplantae</taxon>
        <taxon>Streptophyta</taxon>
        <taxon>Embryophyta</taxon>
        <taxon>Tracheophyta</taxon>
        <taxon>Spermatophyta</taxon>
        <taxon>Magnoliopsida</taxon>
        <taxon>eudicotyledons</taxon>
        <taxon>Gunneridae</taxon>
        <taxon>Pentapetalae</taxon>
        <taxon>rosids</taxon>
        <taxon>fabids</taxon>
        <taxon>Fabales</taxon>
        <taxon>Fabaceae</taxon>
        <taxon>Papilionoideae</taxon>
        <taxon>50 kb inversion clade</taxon>
        <taxon>NPAAA clade</taxon>
        <taxon>indigoferoid/millettioid clade</taxon>
        <taxon>Phaseoleae</taxon>
        <taxon>Sphenostylis</taxon>
    </lineage>
</organism>
<name>A0AA86S7A1_9FABA</name>
<dbReference type="EMBL" id="OY731400">
    <property type="protein sequence ID" value="CAJ1937709.1"/>
    <property type="molecule type" value="Genomic_DNA"/>
</dbReference>
<gene>
    <name evidence="2" type="ORF">AYBTSS11_LOCUS8174</name>
</gene>
<dbReference type="SMART" id="SM00457">
    <property type="entry name" value="MACPF"/>
    <property type="match status" value="1"/>
</dbReference>
<proteinExistence type="predicted"/>
<evidence type="ECO:0000313" key="2">
    <source>
        <dbReference type="EMBL" id="CAJ1937709.1"/>
    </source>
</evidence>
<dbReference type="PANTHER" id="PTHR33199:SF6">
    <property type="entry name" value="MACPF DOMAIN PROTEIN"/>
    <property type="match status" value="1"/>
</dbReference>
<evidence type="ECO:0000259" key="1">
    <source>
        <dbReference type="PROSITE" id="PS51412"/>
    </source>
</evidence>
<dbReference type="Proteomes" id="UP001189624">
    <property type="component" value="Chromosome 3"/>
</dbReference>
<dbReference type="GO" id="GO:2000031">
    <property type="term" value="P:regulation of salicylic acid mediated signaling pathway"/>
    <property type="evidence" value="ECO:0007669"/>
    <property type="project" value="InterPro"/>
</dbReference>
<dbReference type="Gramene" id="rna-AYBTSS11_LOCUS8174">
    <property type="protein sequence ID" value="CAJ1937709.1"/>
    <property type="gene ID" value="gene-AYBTSS11_LOCUS8174"/>
</dbReference>
<feature type="domain" description="MACPF" evidence="1">
    <location>
        <begin position="1"/>
        <end position="315"/>
    </location>
</feature>
<dbReference type="InterPro" id="IPR020864">
    <property type="entry name" value="MACPF"/>
</dbReference>
<dbReference type="Pfam" id="PF01823">
    <property type="entry name" value="MACPF"/>
    <property type="match status" value="1"/>
</dbReference>
<accession>A0AA86S7A1</accession>
<dbReference type="AlphaFoldDB" id="A0AA86S7A1"/>
<evidence type="ECO:0000313" key="3">
    <source>
        <dbReference type="Proteomes" id="UP001189624"/>
    </source>
</evidence>
<dbReference type="PROSITE" id="PS51412">
    <property type="entry name" value="MACPF_2"/>
    <property type="match status" value="1"/>
</dbReference>
<sequence length="613" mass="68104">MSGKKKGVAAEDAIRVIGLGYDLTNDLRLKFCKNHSRLIAIDDDNLRTVELPPRISIPNVPKSINCDKGDRMRLCSDVLSFQQMSEQFNQELSLSGKIPTGHFNIAFGFTGVWQKDAADTKTLAFDGVSITLYNIAFERTQLVLHDHVKRAVPSSWDPAALTRFIEKYGTHVIVGVKIGGTDIIYAKQQYSSLVQPAVVQKKLKDMADEFFISGRVNEKEKDNALGFMEIQAGSYFESEVQDIKFICKRKGGNGKKSLSHSEWCQTVLSQPDVISMSFVPITSLLGGVNGSGYLTHAINLYLRCKQLNKPPIEELHQFLEFQLPRQWAPVFGELALGPERKPQNTASLQFSFLGPKLYVNTTPVDVGKKPVTGLRLYLEGKRSNCLAIHLQHLSSLPKTFQLQDDPNGNASNDSSERKYYEKVQWKSFSHVCTAPVQSDDDHAVVTGAHFEVGDTGLKKVLFLRLHFCKVVRATKVKDPQWEGSPGLTQKSGIISTFISTTFSGPQKPPPPRPSDVNINSALYPGGPPVPTQSPKLLRFVDTTEMTRGPQDFPGYWVVSGARLFVEKGKISLKGAKNAAKFGIQHLQHEYCCISTQTSFILGSMSSYYPFFST</sequence>